<keyword evidence="8" id="KW-0804">Transcription</keyword>
<evidence type="ECO:0000313" key="12">
    <source>
        <dbReference type="Proteomes" id="UP001314170"/>
    </source>
</evidence>
<dbReference type="GO" id="GO:0061630">
    <property type="term" value="F:ubiquitin protein ligase activity"/>
    <property type="evidence" value="ECO:0007669"/>
    <property type="project" value="UniProtKB-EC"/>
</dbReference>
<sequence>MEPSSSIASRRSQKQNHEKFLFKEILPAIRGHSCPICLKDFGEEDYRRVAVITVCLHAYCLDCIRKWSDFKRKCPLCNSEFDSWFCRISVSSRKFLTEKLPVVKEGKMVTLQADFSARDRQRLIERCRAELNIANRRTRPLPWRRTFGQPRPGSVDSQAIAQRKLQWRASIYNRRMHAVPISSRNCLDQVFSSKSPLIENVSRDGCMKERILQRVEPWIQRELQAILEDPDPSVIVHLASSLFIASLERKSNVQLGQLGTEDNFLEPLLPFLRGWTNTFWHELSQIKRGTRTSISVLSRVAPGGAMKLC</sequence>
<comment type="catalytic activity">
    <reaction evidence="1">
        <text>S-ubiquitinyl-[E2 ubiquitin-conjugating enzyme]-L-cysteine + [acceptor protein]-L-lysine = [E2 ubiquitin-conjugating enzyme]-L-cysteine + N(6)-ubiquitinyl-[acceptor protein]-L-lysine.</text>
        <dbReference type="EC" id="2.3.2.27"/>
    </reaction>
</comment>
<evidence type="ECO:0000256" key="7">
    <source>
        <dbReference type="ARBA" id="ARBA00023015"/>
    </source>
</evidence>
<dbReference type="PANTHER" id="PTHR46077:SF1">
    <property type="entry name" value="TOP1 BINDING ARGININE_SERINE RICH PROTEIN, E3 UBIQUITIN LIGASE"/>
    <property type="match status" value="1"/>
</dbReference>
<evidence type="ECO:0000259" key="10">
    <source>
        <dbReference type="PROSITE" id="PS50089"/>
    </source>
</evidence>
<evidence type="ECO:0000256" key="9">
    <source>
        <dbReference type="PROSITE-ProRule" id="PRU00175"/>
    </source>
</evidence>
<dbReference type="GO" id="GO:0000209">
    <property type="term" value="P:protein polyubiquitination"/>
    <property type="evidence" value="ECO:0007669"/>
    <property type="project" value="TreeGrafter"/>
</dbReference>
<dbReference type="InterPro" id="IPR017907">
    <property type="entry name" value="Znf_RING_CS"/>
</dbReference>
<evidence type="ECO:0000256" key="6">
    <source>
        <dbReference type="ARBA" id="ARBA00022833"/>
    </source>
</evidence>
<feature type="domain" description="RING-type" evidence="10">
    <location>
        <begin position="34"/>
        <end position="78"/>
    </location>
</feature>
<dbReference type="PROSITE" id="PS50089">
    <property type="entry name" value="ZF_RING_2"/>
    <property type="match status" value="1"/>
</dbReference>
<evidence type="ECO:0000256" key="1">
    <source>
        <dbReference type="ARBA" id="ARBA00000900"/>
    </source>
</evidence>
<protein>
    <recommendedName>
        <fullName evidence="2">RING-type E3 ubiquitin transferase</fullName>
        <ecNumber evidence="2">2.3.2.27</ecNumber>
    </recommendedName>
</protein>
<keyword evidence="12" id="KW-1185">Reference proteome</keyword>
<dbReference type="PROSITE" id="PS00518">
    <property type="entry name" value="ZF_RING_1"/>
    <property type="match status" value="1"/>
</dbReference>
<evidence type="ECO:0000256" key="3">
    <source>
        <dbReference type="ARBA" id="ARBA00022679"/>
    </source>
</evidence>
<dbReference type="EC" id="2.3.2.27" evidence="2"/>
<evidence type="ECO:0000313" key="11">
    <source>
        <dbReference type="EMBL" id="CAK7333097.1"/>
    </source>
</evidence>
<keyword evidence="3" id="KW-0808">Transferase</keyword>
<dbReference type="Gene3D" id="3.30.40.10">
    <property type="entry name" value="Zinc/RING finger domain, C3HC4 (zinc finger)"/>
    <property type="match status" value="1"/>
</dbReference>
<gene>
    <name evidence="11" type="ORF">DCAF_LOCUS9314</name>
</gene>
<dbReference type="SMART" id="SM00184">
    <property type="entry name" value="RING"/>
    <property type="match status" value="1"/>
</dbReference>
<dbReference type="EMBL" id="CAWUPB010000913">
    <property type="protein sequence ID" value="CAK7333097.1"/>
    <property type="molecule type" value="Genomic_DNA"/>
</dbReference>
<keyword evidence="6" id="KW-0862">Zinc</keyword>
<keyword evidence="7" id="KW-0805">Transcription regulation</keyword>
<dbReference type="GO" id="GO:0008270">
    <property type="term" value="F:zinc ion binding"/>
    <property type="evidence" value="ECO:0007669"/>
    <property type="project" value="UniProtKB-KW"/>
</dbReference>
<keyword evidence="4" id="KW-0479">Metal-binding</keyword>
<dbReference type="InterPro" id="IPR001841">
    <property type="entry name" value="Znf_RING"/>
</dbReference>
<evidence type="ECO:0000256" key="8">
    <source>
        <dbReference type="ARBA" id="ARBA00023163"/>
    </source>
</evidence>
<organism evidence="11 12">
    <name type="scientific">Dovyalis caffra</name>
    <dbReference type="NCBI Taxonomy" id="77055"/>
    <lineage>
        <taxon>Eukaryota</taxon>
        <taxon>Viridiplantae</taxon>
        <taxon>Streptophyta</taxon>
        <taxon>Embryophyta</taxon>
        <taxon>Tracheophyta</taxon>
        <taxon>Spermatophyta</taxon>
        <taxon>Magnoliopsida</taxon>
        <taxon>eudicotyledons</taxon>
        <taxon>Gunneridae</taxon>
        <taxon>Pentapetalae</taxon>
        <taxon>rosids</taxon>
        <taxon>fabids</taxon>
        <taxon>Malpighiales</taxon>
        <taxon>Salicaceae</taxon>
        <taxon>Flacourtieae</taxon>
        <taxon>Dovyalis</taxon>
    </lineage>
</organism>
<dbReference type="Pfam" id="PF13639">
    <property type="entry name" value="zf-RING_2"/>
    <property type="match status" value="1"/>
</dbReference>
<comment type="caution">
    <text evidence="11">The sequence shown here is derived from an EMBL/GenBank/DDBJ whole genome shotgun (WGS) entry which is preliminary data.</text>
</comment>
<dbReference type="InterPro" id="IPR013083">
    <property type="entry name" value="Znf_RING/FYVE/PHD"/>
</dbReference>
<dbReference type="SUPFAM" id="SSF57850">
    <property type="entry name" value="RING/U-box"/>
    <property type="match status" value="1"/>
</dbReference>
<name>A0AAV1RF42_9ROSI</name>
<evidence type="ECO:0000256" key="2">
    <source>
        <dbReference type="ARBA" id="ARBA00012483"/>
    </source>
</evidence>
<dbReference type="PANTHER" id="PTHR46077">
    <property type="entry name" value="E3 UBIQUITIN-PROTEIN LIGASE TOPORS"/>
    <property type="match status" value="1"/>
</dbReference>
<dbReference type="AlphaFoldDB" id="A0AAV1RF42"/>
<keyword evidence="5 9" id="KW-0863">Zinc-finger</keyword>
<proteinExistence type="predicted"/>
<dbReference type="GO" id="GO:0006513">
    <property type="term" value="P:protein monoubiquitination"/>
    <property type="evidence" value="ECO:0007669"/>
    <property type="project" value="TreeGrafter"/>
</dbReference>
<evidence type="ECO:0000256" key="4">
    <source>
        <dbReference type="ARBA" id="ARBA00022723"/>
    </source>
</evidence>
<dbReference type="Proteomes" id="UP001314170">
    <property type="component" value="Unassembled WGS sequence"/>
</dbReference>
<evidence type="ECO:0000256" key="5">
    <source>
        <dbReference type="ARBA" id="ARBA00022771"/>
    </source>
</evidence>
<accession>A0AAV1RF42</accession>
<reference evidence="11 12" key="1">
    <citation type="submission" date="2024-01" db="EMBL/GenBank/DDBJ databases">
        <authorList>
            <person name="Waweru B."/>
        </authorList>
    </citation>
    <scope>NUCLEOTIDE SEQUENCE [LARGE SCALE GENOMIC DNA]</scope>
</reference>